<evidence type="ECO:0000313" key="7">
    <source>
        <dbReference type="Proteomes" id="UP000077115"/>
    </source>
</evidence>
<comment type="subcellular location">
    <subcellularLocation>
        <location evidence="1">Membrane</location>
        <topology evidence="1">Multi-pass membrane protein</topology>
    </subcellularLocation>
</comment>
<evidence type="ECO:0000256" key="5">
    <source>
        <dbReference type="SAM" id="Phobius"/>
    </source>
</evidence>
<keyword evidence="4 5" id="KW-0472">Membrane</keyword>
<dbReference type="eggNOG" id="KOG2234">
    <property type="taxonomic scope" value="Eukaryota"/>
</dbReference>
<dbReference type="Proteomes" id="UP000077115">
    <property type="component" value="Unassembled WGS sequence"/>
</dbReference>
<dbReference type="STRING" id="403673.A0A177WFA5"/>
<evidence type="ECO:0008006" key="8">
    <source>
        <dbReference type="Google" id="ProtNLM"/>
    </source>
</evidence>
<evidence type="ECO:0000256" key="3">
    <source>
        <dbReference type="ARBA" id="ARBA00022989"/>
    </source>
</evidence>
<evidence type="ECO:0000256" key="4">
    <source>
        <dbReference type="ARBA" id="ARBA00023136"/>
    </source>
</evidence>
<dbReference type="PANTHER" id="PTHR10231">
    <property type="entry name" value="NUCLEOTIDE-SUGAR TRANSMEMBRANE TRANSPORTER"/>
    <property type="match status" value="1"/>
</dbReference>
<protein>
    <recommendedName>
        <fullName evidence="8">UDP-galactose transporter</fullName>
    </recommendedName>
</protein>
<feature type="transmembrane region" description="Helical" evidence="5">
    <location>
        <begin position="270"/>
        <end position="290"/>
    </location>
</feature>
<dbReference type="InterPro" id="IPR007271">
    <property type="entry name" value="Nuc_sug_transpt"/>
</dbReference>
<feature type="transmembrane region" description="Helical" evidence="5">
    <location>
        <begin position="334"/>
        <end position="354"/>
    </location>
</feature>
<proteinExistence type="predicted"/>
<feature type="transmembrane region" description="Helical" evidence="5">
    <location>
        <begin position="162"/>
        <end position="180"/>
    </location>
</feature>
<dbReference type="EMBL" id="DS022302">
    <property type="protein sequence ID" value="OAJ38713.1"/>
    <property type="molecule type" value="Genomic_DNA"/>
</dbReference>
<dbReference type="NCBIfam" id="TIGR00803">
    <property type="entry name" value="nst"/>
    <property type="match status" value="1"/>
</dbReference>
<name>A0A177WFA5_BATDL</name>
<feature type="transmembrane region" description="Helical" evidence="5">
    <location>
        <begin position="305"/>
        <end position="327"/>
    </location>
</feature>
<feature type="transmembrane region" description="Helical" evidence="5">
    <location>
        <begin position="43"/>
        <end position="66"/>
    </location>
</feature>
<dbReference type="OrthoDB" id="408493at2759"/>
<gene>
    <name evidence="6" type="ORF">BDEG_22620</name>
</gene>
<feature type="transmembrane region" description="Helical" evidence="5">
    <location>
        <begin position="360"/>
        <end position="377"/>
    </location>
</feature>
<reference evidence="6 7" key="2">
    <citation type="submission" date="2016-05" db="EMBL/GenBank/DDBJ databases">
        <title>Lineage-specific infection strategies underlie the spectrum of fungal disease in amphibians.</title>
        <authorList>
            <person name="Cuomo C.A."/>
            <person name="Farrer R.A."/>
            <person name="James T."/>
            <person name="Longcore J."/>
            <person name="Birren B."/>
        </authorList>
    </citation>
    <scope>NUCLEOTIDE SEQUENCE [LARGE SCALE GENOMIC DNA]</scope>
    <source>
        <strain evidence="6 7">JEL423</strain>
    </source>
</reference>
<feature type="transmembrane region" description="Helical" evidence="5">
    <location>
        <begin position="238"/>
        <end position="258"/>
    </location>
</feature>
<dbReference type="VEuPathDB" id="FungiDB:BDEG_22620"/>
<sequence>MYLGISQSSSAAALIALVLQSTFLVLSLKYVQNITAASNATPYLKAAVILLAEILKLLCSFFLYASEHSSIASTSLSLSHSFKDRRYYYPNLTLGSLYVALFGHSSQWLKLAIPAILYFIQNCLLYAAADRLDSPTFQVLAQSKLITTAVFSVMMLRKRISFPRIVALGMLTLGIALVQLSGEKSGGNSNNATNEKMSDSIYHVWVLAKRSWNASGAHLAVDSANDKQQVVAIFSDRFIGIIYIFLASTLSGLAGVWFEKVLKEHKTSVWLRNMQLSLFTLPFGLITMAIVDGKEILQAGVFQGFTFWTIIIVFLQALGGLLIAIVVKHADNIVKGFATCISIVFSSILSMYLFGSRVSTTFLIGVPLVIASIVLYARSDLGNIRFNTKNPKRI</sequence>
<dbReference type="AlphaFoldDB" id="A0A177WFA5"/>
<reference evidence="6 7" key="1">
    <citation type="submission" date="2006-10" db="EMBL/GenBank/DDBJ databases">
        <title>The Genome Sequence of Batrachochytrium dendrobatidis JEL423.</title>
        <authorList>
            <consortium name="The Broad Institute Genome Sequencing Platform"/>
            <person name="Birren B."/>
            <person name="Lander E."/>
            <person name="Galagan J."/>
            <person name="Cuomo C."/>
            <person name="Devon K."/>
            <person name="Jaffe D."/>
            <person name="Butler J."/>
            <person name="Alvarez P."/>
            <person name="Gnerre S."/>
            <person name="Grabherr M."/>
            <person name="Kleber M."/>
            <person name="Mauceli E."/>
            <person name="Brockman W."/>
            <person name="Young S."/>
            <person name="LaButti K."/>
            <person name="Sykes S."/>
            <person name="DeCaprio D."/>
            <person name="Crawford M."/>
            <person name="Koehrsen M."/>
            <person name="Engels R."/>
            <person name="Montgomery P."/>
            <person name="Pearson M."/>
            <person name="Howarth C."/>
            <person name="Larson L."/>
            <person name="White J."/>
            <person name="O'Leary S."/>
            <person name="Kodira C."/>
            <person name="Zeng Q."/>
            <person name="Yandava C."/>
            <person name="Alvarado L."/>
            <person name="Longcore J."/>
            <person name="James T."/>
        </authorList>
    </citation>
    <scope>NUCLEOTIDE SEQUENCE [LARGE SCALE GENOMIC DNA]</scope>
    <source>
        <strain evidence="6 7">JEL423</strain>
    </source>
</reference>
<dbReference type="Pfam" id="PF04142">
    <property type="entry name" value="Nuc_sug_transp"/>
    <property type="match status" value="1"/>
</dbReference>
<dbReference type="PIRSF" id="PIRSF005799">
    <property type="entry name" value="UDP-gal_transpt"/>
    <property type="match status" value="1"/>
</dbReference>
<evidence type="ECO:0000256" key="1">
    <source>
        <dbReference type="ARBA" id="ARBA00004141"/>
    </source>
</evidence>
<evidence type="ECO:0000256" key="2">
    <source>
        <dbReference type="ARBA" id="ARBA00022692"/>
    </source>
</evidence>
<dbReference type="SUPFAM" id="SSF103481">
    <property type="entry name" value="Multidrug resistance efflux transporter EmrE"/>
    <property type="match status" value="2"/>
</dbReference>
<dbReference type="GO" id="GO:0015165">
    <property type="term" value="F:pyrimidine nucleotide-sugar transmembrane transporter activity"/>
    <property type="evidence" value="ECO:0007669"/>
    <property type="project" value="InterPro"/>
</dbReference>
<dbReference type="InterPro" id="IPR037185">
    <property type="entry name" value="EmrE-like"/>
</dbReference>
<accession>A0A177WFA5</accession>
<keyword evidence="3 5" id="KW-1133">Transmembrane helix</keyword>
<keyword evidence="2 5" id="KW-0812">Transmembrane</keyword>
<evidence type="ECO:0000313" key="6">
    <source>
        <dbReference type="EMBL" id="OAJ38713.1"/>
    </source>
</evidence>
<organism evidence="6 7">
    <name type="scientific">Batrachochytrium dendrobatidis (strain JEL423)</name>
    <dbReference type="NCBI Taxonomy" id="403673"/>
    <lineage>
        <taxon>Eukaryota</taxon>
        <taxon>Fungi</taxon>
        <taxon>Fungi incertae sedis</taxon>
        <taxon>Chytridiomycota</taxon>
        <taxon>Chytridiomycota incertae sedis</taxon>
        <taxon>Chytridiomycetes</taxon>
        <taxon>Rhizophydiales</taxon>
        <taxon>Rhizophydiales incertae sedis</taxon>
        <taxon>Batrachochytrium</taxon>
    </lineage>
</organism>
<dbReference type="GO" id="GO:0000139">
    <property type="term" value="C:Golgi membrane"/>
    <property type="evidence" value="ECO:0007669"/>
    <property type="project" value="InterPro"/>
</dbReference>